<gene>
    <name evidence="1" type="ORF">HCEG_00207</name>
</gene>
<reference evidence="2" key="1">
    <citation type="submission" date="2008-07" db="EMBL/GenBank/DDBJ databases">
        <title>Annotation of Ajellomyces capsulatus strain H88.</title>
        <authorList>
            <person name="Champion M."/>
            <person name="Cuomo C."/>
            <person name="Ma L.-J."/>
            <person name="Henn M.R."/>
            <person name="Sil A."/>
            <person name="Goldman B."/>
            <person name="Young S.K."/>
            <person name="Kodira C.D."/>
            <person name="Zeng Q."/>
            <person name="Koehrsen M."/>
            <person name="Alvarado L."/>
            <person name="Berlin A."/>
            <person name="Borenstein D."/>
            <person name="Chen Z."/>
            <person name="Engels R."/>
            <person name="Freedman E."/>
            <person name="Gellesch M."/>
            <person name="Goldberg J."/>
            <person name="Griggs A."/>
            <person name="Gujja S."/>
            <person name="Heiman D."/>
            <person name="Hepburn T."/>
            <person name="Howarth C."/>
            <person name="Jen D."/>
            <person name="Larson L."/>
            <person name="Lewis B."/>
            <person name="Mehta T."/>
            <person name="Park D."/>
            <person name="Pearson M."/>
            <person name="Roberts A."/>
            <person name="Saif S."/>
            <person name="Shea T."/>
            <person name="Shenoy N."/>
            <person name="Sisk P."/>
            <person name="Stolte C."/>
            <person name="Sykes S."/>
            <person name="Walk T."/>
            <person name="White J."/>
            <person name="Yandava C."/>
            <person name="Klein B."/>
            <person name="McEwen J.G."/>
            <person name="Puccia R."/>
            <person name="Goldman G.H."/>
            <person name="Felipe M.S."/>
            <person name="Nino-Vega G."/>
            <person name="San-Blas G."/>
            <person name="Taylor J."/>
            <person name="Mendoza L."/>
            <person name="Galagan J."/>
            <person name="Nusbaum C."/>
            <person name="Birren B."/>
        </authorList>
    </citation>
    <scope>NUCLEOTIDE SEQUENCE [LARGE SCALE GENOMIC DNA]</scope>
    <source>
        <strain evidence="2">H88</strain>
    </source>
</reference>
<dbReference type="OrthoDB" id="2019666at2759"/>
<dbReference type="Proteomes" id="UP000008142">
    <property type="component" value="Unassembled WGS sequence"/>
</dbReference>
<sequence length="117" mass="12884">MDRFQDCVPNATVPLSADASTSSSPTLRAVRFLTPATATPIFSGDIVTDATLSSAARLFSENYGTWEEHSRNPGKTVKLGARRLREKYLPHPAAESYYATVTVDGDLAGNAFYRRWR</sequence>
<evidence type="ECO:0000313" key="1">
    <source>
        <dbReference type="EMBL" id="EGC40845.1"/>
    </source>
</evidence>
<proteinExistence type="predicted"/>
<accession>F0U823</accession>
<protein>
    <submittedName>
        <fullName evidence="1">Uncharacterized protein</fullName>
    </submittedName>
</protein>
<dbReference type="AlphaFoldDB" id="F0U823"/>
<dbReference type="STRING" id="544711.F0U823"/>
<organism evidence="2">
    <name type="scientific">Ajellomyces capsulatus (strain H88)</name>
    <name type="common">Darling's disease fungus</name>
    <name type="synonym">Histoplasma capsulatum</name>
    <dbReference type="NCBI Taxonomy" id="544711"/>
    <lineage>
        <taxon>Eukaryota</taxon>
        <taxon>Fungi</taxon>
        <taxon>Dikarya</taxon>
        <taxon>Ascomycota</taxon>
        <taxon>Pezizomycotina</taxon>
        <taxon>Eurotiomycetes</taxon>
        <taxon>Eurotiomycetidae</taxon>
        <taxon>Onygenales</taxon>
        <taxon>Ajellomycetaceae</taxon>
        <taxon>Histoplasma</taxon>
    </lineage>
</organism>
<name>F0U823_AJEC8</name>
<dbReference type="OMA" id="TWEEHSR"/>
<dbReference type="HOGENOM" id="CLU_171948_0_0_1"/>
<dbReference type="VEuPathDB" id="FungiDB:I7I53_08440"/>
<dbReference type="EMBL" id="DS990636">
    <property type="protein sequence ID" value="EGC40845.1"/>
    <property type="molecule type" value="Genomic_DNA"/>
</dbReference>
<evidence type="ECO:0000313" key="2">
    <source>
        <dbReference type="Proteomes" id="UP000008142"/>
    </source>
</evidence>